<evidence type="ECO:0000313" key="1">
    <source>
        <dbReference type="EMBL" id="DAD85787.1"/>
    </source>
</evidence>
<reference evidence="1" key="1">
    <citation type="journal article" date="2021" name="Proc. Natl. Acad. Sci. U.S.A.">
        <title>A Catalog of Tens of Thousands of Viruses from Human Metagenomes Reveals Hidden Associations with Chronic Diseases.</title>
        <authorList>
            <person name="Tisza M.J."/>
            <person name="Buck C.B."/>
        </authorList>
    </citation>
    <scope>NUCLEOTIDE SEQUENCE</scope>
    <source>
        <strain evidence="1">Ctb1k4</strain>
    </source>
</reference>
<dbReference type="EMBL" id="BK014987">
    <property type="protein sequence ID" value="DAD85787.1"/>
    <property type="molecule type" value="Genomic_DNA"/>
</dbReference>
<organism evidence="1">
    <name type="scientific">Siphoviridae sp. ctb1k4</name>
    <dbReference type="NCBI Taxonomy" id="2826391"/>
    <lineage>
        <taxon>Viruses</taxon>
        <taxon>Duplodnaviria</taxon>
        <taxon>Heunggongvirae</taxon>
        <taxon>Uroviricota</taxon>
        <taxon>Caudoviricetes</taxon>
    </lineage>
</organism>
<accession>A0A8S5MV59</accession>
<name>A0A8S5MV59_9CAUD</name>
<sequence length="31" mass="3643">MSSFKRCPNSIYPKQNFTACIIKPGKRRWQG</sequence>
<protein>
    <submittedName>
        <fullName evidence="1">Uncharacterized protein</fullName>
    </submittedName>
</protein>
<proteinExistence type="predicted"/>